<reference evidence="2" key="1">
    <citation type="journal article" date="2022" name="bioRxiv">
        <title>Sequencing and chromosome-scale assembly of the giantPleurodeles waltlgenome.</title>
        <authorList>
            <person name="Brown T."/>
            <person name="Elewa A."/>
            <person name="Iarovenko S."/>
            <person name="Subramanian E."/>
            <person name="Araus A.J."/>
            <person name="Petzold A."/>
            <person name="Susuki M."/>
            <person name="Suzuki K.-i.T."/>
            <person name="Hayashi T."/>
            <person name="Toyoda A."/>
            <person name="Oliveira C."/>
            <person name="Osipova E."/>
            <person name="Leigh N.D."/>
            <person name="Simon A."/>
            <person name="Yun M.H."/>
        </authorList>
    </citation>
    <scope>NUCLEOTIDE SEQUENCE</scope>
    <source>
        <strain evidence="2">20211129_DDA</strain>
        <tissue evidence="2">Liver</tissue>
    </source>
</reference>
<evidence type="ECO:0000256" key="1">
    <source>
        <dbReference type="SAM" id="MobiDB-lite"/>
    </source>
</evidence>
<dbReference type="AlphaFoldDB" id="A0AAV7TV35"/>
<evidence type="ECO:0000313" key="2">
    <source>
        <dbReference type="EMBL" id="KAJ1180483.1"/>
    </source>
</evidence>
<proteinExistence type="predicted"/>
<evidence type="ECO:0000313" key="3">
    <source>
        <dbReference type="Proteomes" id="UP001066276"/>
    </source>
</evidence>
<feature type="compositionally biased region" description="Basic and acidic residues" evidence="1">
    <location>
        <begin position="8"/>
        <end position="20"/>
    </location>
</feature>
<keyword evidence="3" id="KW-1185">Reference proteome</keyword>
<accession>A0AAV7TV35</accession>
<comment type="caution">
    <text evidence="2">The sequence shown here is derived from an EMBL/GenBank/DDBJ whole genome shotgun (WGS) entry which is preliminary data.</text>
</comment>
<dbReference type="Proteomes" id="UP001066276">
    <property type="component" value="Chromosome 3_2"/>
</dbReference>
<gene>
    <name evidence="2" type="ORF">NDU88_005704</name>
</gene>
<feature type="region of interest" description="Disordered" evidence="1">
    <location>
        <begin position="1"/>
        <end position="21"/>
    </location>
</feature>
<name>A0AAV7TV35_PLEWA</name>
<organism evidence="2 3">
    <name type="scientific">Pleurodeles waltl</name>
    <name type="common">Iberian ribbed newt</name>
    <dbReference type="NCBI Taxonomy" id="8319"/>
    <lineage>
        <taxon>Eukaryota</taxon>
        <taxon>Metazoa</taxon>
        <taxon>Chordata</taxon>
        <taxon>Craniata</taxon>
        <taxon>Vertebrata</taxon>
        <taxon>Euteleostomi</taxon>
        <taxon>Amphibia</taxon>
        <taxon>Batrachia</taxon>
        <taxon>Caudata</taxon>
        <taxon>Salamandroidea</taxon>
        <taxon>Salamandridae</taxon>
        <taxon>Pleurodelinae</taxon>
        <taxon>Pleurodeles</taxon>
    </lineage>
</organism>
<protein>
    <submittedName>
        <fullName evidence="2">Uncharacterized protein</fullName>
    </submittedName>
</protein>
<dbReference type="EMBL" id="JANPWB010000006">
    <property type="protein sequence ID" value="KAJ1180483.1"/>
    <property type="molecule type" value="Genomic_DNA"/>
</dbReference>
<sequence length="121" mass="13389">MPQLQNAHKSDTLRGGEGKEAAGLTYLNRKAGARQSPRDGAMLYSPIHINDELRSYYIILYSELPPAEVDALHVYLEGLHLRTLVAQDSEQLGAPVDVQEVQMAIRALGLTAFPQNFTKDL</sequence>